<dbReference type="Gene3D" id="2.60.40.1820">
    <property type="match status" value="1"/>
</dbReference>
<organism evidence="4 5">
    <name type="scientific">Rhododendron griersonianum</name>
    <dbReference type="NCBI Taxonomy" id="479676"/>
    <lineage>
        <taxon>Eukaryota</taxon>
        <taxon>Viridiplantae</taxon>
        <taxon>Streptophyta</taxon>
        <taxon>Embryophyta</taxon>
        <taxon>Tracheophyta</taxon>
        <taxon>Spermatophyta</taxon>
        <taxon>Magnoliopsida</taxon>
        <taxon>eudicotyledons</taxon>
        <taxon>Gunneridae</taxon>
        <taxon>Pentapetalae</taxon>
        <taxon>asterids</taxon>
        <taxon>Ericales</taxon>
        <taxon>Ericaceae</taxon>
        <taxon>Ericoideae</taxon>
        <taxon>Rhodoreae</taxon>
        <taxon>Rhododendron</taxon>
    </lineage>
</organism>
<accession>A0AAV6J3J4</accession>
<feature type="region of interest" description="Disordered" evidence="1">
    <location>
        <begin position="1"/>
        <end position="21"/>
    </location>
</feature>
<feature type="transmembrane region" description="Helical" evidence="2">
    <location>
        <begin position="335"/>
        <end position="358"/>
    </location>
</feature>
<dbReference type="AlphaFoldDB" id="A0AAV6J3J4"/>
<feature type="domain" description="Late embryogenesis abundant protein LEA-2 subgroup" evidence="3">
    <location>
        <begin position="393"/>
        <end position="491"/>
    </location>
</feature>
<dbReference type="InterPro" id="IPR055301">
    <property type="entry name" value="Lea14-like_2"/>
</dbReference>
<evidence type="ECO:0000256" key="2">
    <source>
        <dbReference type="SAM" id="Phobius"/>
    </source>
</evidence>
<keyword evidence="2" id="KW-1133">Transmembrane helix</keyword>
<dbReference type="InterPro" id="IPR004864">
    <property type="entry name" value="LEA_2"/>
</dbReference>
<gene>
    <name evidence="4" type="ORF">RHGRI_023481</name>
</gene>
<feature type="region of interest" description="Disordered" evidence="1">
    <location>
        <begin position="168"/>
        <end position="200"/>
    </location>
</feature>
<dbReference type="Pfam" id="PF03168">
    <property type="entry name" value="LEA_2"/>
    <property type="match status" value="1"/>
</dbReference>
<evidence type="ECO:0000259" key="3">
    <source>
        <dbReference type="Pfam" id="PF03168"/>
    </source>
</evidence>
<name>A0AAV6J3J4_9ERIC</name>
<dbReference type="PANTHER" id="PTHR31852">
    <property type="entry name" value="LATE EMBRYOGENESIS ABUNDANT (LEA) HYDROXYPROLINE-RICH GLYCOPROTEIN FAMILY"/>
    <property type="match status" value="1"/>
</dbReference>
<evidence type="ECO:0000313" key="4">
    <source>
        <dbReference type="EMBL" id="KAG5535731.1"/>
    </source>
</evidence>
<keyword evidence="2" id="KW-0472">Membrane</keyword>
<evidence type="ECO:0000313" key="5">
    <source>
        <dbReference type="Proteomes" id="UP000823749"/>
    </source>
</evidence>
<proteinExistence type="predicted"/>
<sequence length="507" mass="56271">MVSKSRRRQSGDDRSNRSSSEVKASPHFFKIIHSSGVPHQKLATDIFWYLGTYDGNCNFNVLIFDTSASEIEYPVSATHGEQTNINGNGKSKIHVTEDAIEIDDSVVTLGDTPCATYNTKREEICGRGEIEKLSVQTRQKTRQASYYRANIEKDASVKILDDSLVRDSPVSERKRANTKSGMENNSNMHEFSPDIQSKGLKLPNQKIDVKTEIETEEGAGGTPTGLRRHQSQIPVKMLSTTANMNSRALERARDFKSKKPFFTVHMQPSYVSGPSTRRSGGKVAEASGSGEQIEHPNKEQQQAYPLAPANGYARSDAEAGMADSEELRRQKRKKLLIYIAAFVVFQTAIIVLFSLTVMKVKTPKFRVRSATFGNFDVQPTNPSFALNVNAQFGVKNTNFGPYKYDSNTVYFYYNDVQVGSTVIPKSKANFLSTKKINVAVDLTSANISSNTSLASDLNSGTLPLTTKSRLSGKVELMLIFKKKKSVDMNCTMDVNISTRELQNVKCK</sequence>
<feature type="region of interest" description="Disordered" evidence="1">
    <location>
        <begin position="266"/>
        <end position="300"/>
    </location>
</feature>
<evidence type="ECO:0000256" key="1">
    <source>
        <dbReference type="SAM" id="MobiDB-lite"/>
    </source>
</evidence>
<feature type="compositionally biased region" description="Polar residues" evidence="1">
    <location>
        <begin position="269"/>
        <end position="278"/>
    </location>
</feature>
<keyword evidence="5" id="KW-1185">Reference proteome</keyword>
<protein>
    <recommendedName>
        <fullName evidence="3">Late embryogenesis abundant protein LEA-2 subgroup domain-containing protein</fullName>
    </recommendedName>
</protein>
<dbReference type="Proteomes" id="UP000823749">
    <property type="component" value="Chromosome 8"/>
</dbReference>
<reference evidence="4" key="1">
    <citation type="submission" date="2020-08" db="EMBL/GenBank/DDBJ databases">
        <title>Plant Genome Project.</title>
        <authorList>
            <person name="Zhang R.-G."/>
        </authorList>
    </citation>
    <scope>NUCLEOTIDE SEQUENCE</scope>
    <source>
        <strain evidence="4">WSP0</strain>
        <tissue evidence="4">Leaf</tissue>
    </source>
</reference>
<keyword evidence="2" id="KW-0812">Transmembrane</keyword>
<dbReference type="EMBL" id="JACTNZ010000008">
    <property type="protein sequence ID" value="KAG5535731.1"/>
    <property type="molecule type" value="Genomic_DNA"/>
</dbReference>
<comment type="caution">
    <text evidence="4">The sequence shown here is derived from an EMBL/GenBank/DDBJ whole genome shotgun (WGS) entry which is preliminary data.</text>
</comment>
<feature type="compositionally biased region" description="Polar residues" evidence="1">
    <location>
        <begin position="178"/>
        <end position="189"/>
    </location>
</feature>